<dbReference type="STRING" id="1433126.BN938_0784"/>
<name>A0A060RAU5_9BACT</name>
<dbReference type="EMBL" id="HG934468">
    <property type="protein sequence ID" value="CDN30888.1"/>
    <property type="molecule type" value="Genomic_DNA"/>
</dbReference>
<dbReference type="HOGENOM" id="CLU_798878_0_0_10"/>
<dbReference type="SUPFAM" id="SSF63825">
    <property type="entry name" value="YWTD domain"/>
    <property type="match status" value="1"/>
</dbReference>
<dbReference type="KEGG" id="rbc:BN938_0784"/>
<keyword evidence="2" id="KW-1185">Reference proteome</keyword>
<dbReference type="OrthoDB" id="1114659at2"/>
<evidence type="ECO:0008006" key="3">
    <source>
        <dbReference type="Google" id="ProtNLM"/>
    </source>
</evidence>
<dbReference type="Gene3D" id="2.120.10.30">
    <property type="entry name" value="TolB, C-terminal domain"/>
    <property type="match status" value="1"/>
</dbReference>
<protein>
    <recommendedName>
        <fullName evidence="3">Periplasmic ATP/GTP-binding protein</fullName>
    </recommendedName>
</protein>
<dbReference type="Proteomes" id="UP000027616">
    <property type="component" value="Chromosome I"/>
</dbReference>
<dbReference type="AlphaFoldDB" id="A0A060RAU5"/>
<accession>A0A060RAU5</accession>
<sequence>MKKIIINILVLAAVGALVWYGVASLSKTENVVAEKDDEDFTPAYQMVREFSVPSLVKFDISQSGDLYALTKDSLLFDNGSFAMEAEARDVRIFEDKILVLYPTLLKIYDLKGQLINEIDACSDNSEYVAATVLGDKIFVTDAANKNIAVYDTIGTFKKFVTSPDGFVIPSYSFDINSLNDTIYVSNSGRHQVEKYNSEGEYVGKIGSSEDFAGCCNPSYIAFDCHGTLITSEKGMATIKFWNSLEKPVTVLKSRGNKALQIRVYKDLLYTAEGEAVKIYKVREPQDCTGCPAAGGKCPLKTL</sequence>
<evidence type="ECO:0000313" key="2">
    <source>
        <dbReference type="Proteomes" id="UP000027616"/>
    </source>
</evidence>
<dbReference type="eggNOG" id="COG3391">
    <property type="taxonomic scope" value="Bacteria"/>
</dbReference>
<gene>
    <name evidence="1" type="ORF">BN938_0784</name>
</gene>
<organism evidence="1 2">
    <name type="scientific">Mucinivorans hirudinis</name>
    <dbReference type="NCBI Taxonomy" id="1433126"/>
    <lineage>
        <taxon>Bacteria</taxon>
        <taxon>Pseudomonadati</taxon>
        <taxon>Bacteroidota</taxon>
        <taxon>Bacteroidia</taxon>
        <taxon>Bacteroidales</taxon>
        <taxon>Rikenellaceae</taxon>
        <taxon>Mucinivorans</taxon>
    </lineage>
</organism>
<proteinExistence type="predicted"/>
<dbReference type="InterPro" id="IPR011042">
    <property type="entry name" value="6-blade_b-propeller_TolB-like"/>
</dbReference>
<evidence type="ECO:0000313" key="1">
    <source>
        <dbReference type="EMBL" id="CDN30888.1"/>
    </source>
</evidence>
<reference evidence="1 2" key="1">
    <citation type="journal article" date="2015" name="Genome Announc.">
        <title>Complete Genome Sequence of the Novel Leech Symbiont Mucinivorans hirudinis M3T.</title>
        <authorList>
            <person name="Nelson M.C."/>
            <person name="Bomar L."/>
            <person name="Graf J."/>
        </authorList>
    </citation>
    <scope>NUCLEOTIDE SEQUENCE [LARGE SCALE GENOMIC DNA]</scope>
    <source>
        <strain evidence="2">M3</strain>
    </source>
</reference>